<reference evidence="2" key="1">
    <citation type="journal article" date="2016" name="Proc. Natl. Acad. Sci. U.S.A.">
        <title>Chromosome-level assembly of Arabidopsis thaliana Ler reveals the extent of translocation and inversion polymorphisms.</title>
        <authorList>
            <person name="Zapata L."/>
            <person name="Ding J."/>
            <person name="Willing E.M."/>
            <person name="Hartwig B."/>
            <person name="Bezdan D."/>
            <person name="Jiao W.B."/>
            <person name="Patel V."/>
            <person name="Velikkakam James G."/>
            <person name="Koornneef M."/>
            <person name="Ossowski S."/>
            <person name="Schneeberger K."/>
        </authorList>
    </citation>
    <scope>NUCLEOTIDE SEQUENCE [LARGE SCALE GENOMIC DNA]</scope>
    <source>
        <strain evidence="2">cv. Landsberg erecta</strain>
    </source>
</reference>
<protein>
    <submittedName>
        <fullName evidence="1">Uncharacterized protein</fullName>
    </submittedName>
</protein>
<sequence length="57" mass="6750">MPERTTNLVGDGLNPTHWPVMVFNWRPPTWFWWRILMKLLSVCDTKPVFASPFCCLL</sequence>
<accession>A0A178W6L8</accession>
<name>A0A178W6L8_ARATH</name>
<dbReference type="Proteomes" id="UP000078284">
    <property type="component" value="Chromosome 1"/>
</dbReference>
<organism evidence="1 2">
    <name type="scientific">Arabidopsis thaliana</name>
    <name type="common">Mouse-ear cress</name>
    <dbReference type="NCBI Taxonomy" id="3702"/>
    <lineage>
        <taxon>Eukaryota</taxon>
        <taxon>Viridiplantae</taxon>
        <taxon>Streptophyta</taxon>
        <taxon>Embryophyta</taxon>
        <taxon>Tracheophyta</taxon>
        <taxon>Spermatophyta</taxon>
        <taxon>Magnoliopsida</taxon>
        <taxon>eudicotyledons</taxon>
        <taxon>Gunneridae</taxon>
        <taxon>Pentapetalae</taxon>
        <taxon>rosids</taxon>
        <taxon>malvids</taxon>
        <taxon>Brassicales</taxon>
        <taxon>Brassicaceae</taxon>
        <taxon>Camelineae</taxon>
        <taxon>Arabidopsis</taxon>
    </lineage>
</organism>
<comment type="caution">
    <text evidence="1">The sequence shown here is derived from an EMBL/GenBank/DDBJ whole genome shotgun (WGS) entry which is preliminary data.</text>
</comment>
<dbReference type="EMBL" id="LUHQ01000001">
    <property type="protein sequence ID" value="OAP13948.1"/>
    <property type="molecule type" value="Genomic_DNA"/>
</dbReference>
<evidence type="ECO:0000313" key="2">
    <source>
        <dbReference type="Proteomes" id="UP000078284"/>
    </source>
</evidence>
<proteinExistence type="predicted"/>
<dbReference type="AlphaFoldDB" id="A0A178W6L8"/>
<gene>
    <name evidence="1" type="ordered locus">AXX17_At1g75180</name>
</gene>
<evidence type="ECO:0000313" key="1">
    <source>
        <dbReference type="EMBL" id="OAP13948.1"/>
    </source>
</evidence>